<reference evidence="2 3" key="1">
    <citation type="submission" date="2019-05" db="EMBL/GenBank/DDBJ databases">
        <title>Genomic analysis of Lentibacillus sp. NKC220-2.</title>
        <authorList>
            <person name="Oh Y.J."/>
        </authorList>
    </citation>
    <scope>NUCLEOTIDE SEQUENCE [LARGE SCALE GENOMIC DNA]</scope>
    <source>
        <strain evidence="2 3">NKC220-2</strain>
    </source>
</reference>
<dbReference type="EMBL" id="VCIA01000001">
    <property type="protein sequence ID" value="TMN23322.1"/>
    <property type="molecule type" value="Genomic_DNA"/>
</dbReference>
<feature type="transmembrane region" description="Helical" evidence="1">
    <location>
        <begin position="195"/>
        <end position="218"/>
    </location>
</feature>
<dbReference type="OrthoDB" id="4424890at2"/>
<evidence type="ECO:0000313" key="2">
    <source>
        <dbReference type="EMBL" id="TMN23322.1"/>
    </source>
</evidence>
<comment type="caution">
    <text evidence="2">The sequence shown here is derived from an EMBL/GenBank/DDBJ whole genome shotgun (WGS) entry which is preliminary data.</text>
</comment>
<keyword evidence="1" id="KW-1133">Transmembrane helix</keyword>
<dbReference type="AlphaFoldDB" id="A0A5S3QMY9"/>
<feature type="transmembrane region" description="Helical" evidence="1">
    <location>
        <begin position="230"/>
        <end position="254"/>
    </location>
</feature>
<feature type="transmembrane region" description="Helical" evidence="1">
    <location>
        <begin position="48"/>
        <end position="72"/>
    </location>
</feature>
<dbReference type="PANTHER" id="PTHR37814:SF1">
    <property type="entry name" value="MEMBRANE PROTEIN"/>
    <property type="match status" value="1"/>
</dbReference>
<feature type="transmembrane region" description="Helical" evidence="1">
    <location>
        <begin position="12"/>
        <end position="36"/>
    </location>
</feature>
<dbReference type="InterPro" id="IPR038728">
    <property type="entry name" value="YkvI-like"/>
</dbReference>
<feature type="transmembrane region" description="Helical" evidence="1">
    <location>
        <begin position="274"/>
        <end position="302"/>
    </location>
</feature>
<feature type="transmembrane region" description="Helical" evidence="1">
    <location>
        <begin position="155"/>
        <end position="175"/>
    </location>
</feature>
<dbReference type="RefSeq" id="WP_138604210.1">
    <property type="nucleotide sequence ID" value="NZ_VCIA01000001.1"/>
</dbReference>
<gene>
    <name evidence="2" type="ORF">FFL34_15400</name>
</gene>
<evidence type="ECO:0000313" key="3">
    <source>
        <dbReference type="Proteomes" id="UP000306980"/>
    </source>
</evidence>
<dbReference type="Proteomes" id="UP000306980">
    <property type="component" value="Unassembled WGS sequence"/>
</dbReference>
<keyword evidence="1" id="KW-0472">Membrane</keyword>
<proteinExistence type="predicted"/>
<feature type="transmembrane region" description="Helical" evidence="1">
    <location>
        <begin position="93"/>
        <end position="118"/>
    </location>
</feature>
<evidence type="ECO:0000256" key="1">
    <source>
        <dbReference type="SAM" id="Phobius"/>
    </source>
</evidence>
<protein>
    <recommendedName>
        <fullName evidence="4">Membrane protein YkvI</fullName>
    </recommendedName>
</protein>
<evidence type="ECO:0008006" key="4">
    <source>
        <dbReference type="Google" id="ProtNLM"/>
    </source>
</evidence>
<accession>A0A5S3QMY9</accession>
<organism evidence="2 3">
    <name type="scientific">Lentibacillus cibarius</name>
    <dbReference type="NCBI Taxonomy" id="2583219"/>
    <lineage>
        <taxon>Bacteria</taxon>
        <taxon>Bacillati</taxon>
        <taxon>Bacillota</taxon>
        <taxon>Bacilli</taxon>
        <taxon>Bacillales</taxon>
        <taxon>Bacillaceae</taxon>
        <taxon>Lentibacillus</taxon>
    </lineage>
</organism>
<dbReference type="PANTHER" id="PTHR37814">
    <property type="entry name" value="CONSERVED MEMBRANE PROTEIN"/>
    <property type="match status" value="1"/>
</dbReference>
<keyword evidence="1" id="KW-0812">Transmembrane</keyword>
<name>A0A5S3QMY9_9BACI</name>
<feature type="transmembrane region" description="Helical" evidence="1">
    <location>
        <begin position="323"/>
        <end position="345"/>
    </location>
</feature>
<feature type="transmembrane region" description="Helical" evidence="1">
    <location>
        <begin position="351"/>
        <end position="373"/>
    </location>
</feature>
<feature type="transmembrane region" description="Helical" evidence="1">
    <location>
        <begin position="124"/>
        <end position="143"/>
    </location>
</feature>
<sequence length="386" mass="41737">MADQSKNSLFEGAFGRLVLPGIIIQSTLIGGGYATGREVVAYGAKFGALGWIAGLTIIVGFGLMAFLMFEIARRFRAYDYRSLVKQFLGPFWFLYDIIYFLLAILIISIVIAATGSILESTIGLNYWVGVGIIAILAGILNFYGTALIERFKTIGTTSLLLAYILFAILVISSSWGEITNVFATGDTSFAGDFTIWSIIGAGIIYVGYNLAVYPAALFTVKRQKTMKDTLVSGAIAGVLMTVPWFLTYFALMGFYPSETVFNADVPWLHMLNGYGLWVAVIFGIVVGWTLIETATGMIHAFLDRVNYNLEELGKQPMSKGMNGTVAIIALALSAILSNVGIGGLVSTGYTILGYAMLIVYGIPILIIGSYKIIKGVKNDESSKMSA</sequence>